<gene>
    <name evidence="3" type="ORF">E6C55_22310</name>
</gene>
<sequence length="39" mass="4630">MTPTEKQVLDLLLQSCTRREIAEKLNIWLQIRWNSICEG</sequence>
<accession>A0A4S4BLE1</accession>
<comment type="caution">
    <text evidence="3">The sequence shown here is derived from an EMBL/GenBank/DDBJ whole genome shotgun (WGS) entry which is preliminary data.</text>
</comment>
<dbReference type="AlphaFoldDB" id="A0A4S4BLE1"/>
<evidence type="ECO:0000256" key="2">
    <source>
        <dbReference type="ARBA" id="ARBA00023163"/>
    </source>
</evidence>
<evidence type="ECO:0000313" key="4">
    <source>
        <dbReference type="Proteomes" id="UP000310636"/>
    </source>
</evidence>
<keyword evidence="4" id="KW-1185">Reference proteome</keyword>
<dbReference type="SUPFAM" id="SSF46894">
    <property type="entry name" value="C-terminal effector domain of the bipartite response regulators"/>
    <property type="match status" value="1"/>
</dbReference>
<protein>
    <submittedName>
        <fullName evidence="3">Uncharacterized protein</fullName>
    </submittedName>
</protein>
<dbReference type="InterPro" id="IPR016032">
    <property type="entry name" value="Sig_transdc_resp-reg_C-effctor"/>
</dbReference>
<reference evidence="3 4" key="1">
    <citation type="submission" date="2019-04" db="EMBL/GenBank/DDBJ databases">
        <title>Cohnella sp. nov. isolated from preserved vegetables.</title>
        <authorList>
            <person name="Lin S.-Y."/>
            <person name="Hung M.-H."/>
            <person name="Young C.-C."/>
        </authorList>
    </citation>
    <scope>NUCLEOTIDE SEQUENCE [LARGE SCALE GENOMIC DNA]</scope>
    <source>
        <strain evidence="3 4">CC-MHH1044</strain>
    </source>
</reference>
<dbReference type="InterPro" id="IPR036388">
    <property type="entry name" value="WH-like_DNA-bd_sf"/>
</dbReference>
<dbReference type="GO" id="GO:0003677">
    <property type="term" value="F:DNA binding"/>
    <property type="evidence" value="ECO:0007669"/>
    <property type="project" value="InterPro"/>
</dbReference>
<dbReference type="EMBL" id="SSOB01000032">
    <property type="protein sequence ID" value="THF75381.1"/>
    <property type="molecule type" value="Genomic_DNA"/>
</dbReference>
<dbReference type="GO" id="GO:0006355">
    <property type="term" value="P:regulation of DNA-templated transcription"/>
    <property type="evidence" value="ECO:0007669"/>
    <property type="project" value="InterPro"/>
</dbReference>
<proteinExistence type="predicted"/>
<dbReference type="OrthoDB" id="7032599at2"/>
<keyword evidence="1" id="KW-0805">Transcription regulation</keyword>
<name>A0A4S4BLE1_9BACL</name>
<organism evidence="3 4">
    <name type="scientific">Cohnella fermenti</name>
    <dbReference type="NCBI Taxonomy" id="2565925"/>
    <lineage>
        <taxon>Bacteria</taxon>
        <taxon>Bacillati</taxon>
        <taxon>Bacillota</taxon>
        <taxon>Bacilli</taxon>
        <taxon>Bacillales</taxon>
        <taxon>Paenibacillaceae</taxon>
        <taxon>Cohnella</taxon>
    </lineage>
</organism>
<dbReference type="Proteomes" id="UP000310636">
    <property type="component" value="Unassembled WGS sequence"/>
</dbReference>
<evidence type="ECO:0000256" key="1">
    <source>
        <dbReference type="ARBA" id="ARBA00023015"/>
    </source>
</evidence>
<evidence type="ECO:0000313" key="3">
    <source>
        <dbReference type="EMBL" id="THF75381.1"/>
    </source>
</evidence>
<dbReference type="Gene3D" id="1.10.10.10">
    <property type="entry name" value="Winged helix-like DNA-binding domain superfamily/Winged helix DNA-binding domain"/>
    <property type="match status" value="1"/>
</dbReference>
<keyword evidence="2" id="KW-0804">Transcription</keyword>